<keyword evidence="4 7" id="KW-1133">Transmembrane helix</keyword>
<dbReference type="PANTHER" id="PTHR16119">
    <property type="entry name" value="TRANSMEMBRANE PROTEIN 144"/>
    <property type="match status" value="1"/>
</dbReference>
<keyword evidence="9" id="KW-1185">Reference proteome</keyword>
<gene>
    <name evidence="8" type="ORF">GCK32_009410</name>
</gene>
<comment type="similarity">
    <text evidence="2">Belongs to the TMEM144 family.</text>
</comment>
<dbReference type="AlphaFoldDB" id="A0AAN8F9Q8"/>
<feature type="transmembrane region" description="Helical" evidence="7">
    <location>
        <begin position="6"/>
        <end position="25"/>
    </location>
</feature>
<evidence type="ECO:0000313" key="9">
    <source>
        <dbReference type="Proteomes" id="UP001331761"/>
    </source>
</evidence>
<feature type="compositionally biased region" description="Polar residues" evidence="6">
    <location>
        <begin position="97"/>
        <end position="109"/>
    </location>
</feature>
<comment type="subcellular location">
    <subcellularLocation>
        <location evidence="1">Membrane</location>
        <topology evidence="1">Multi-pass membrane protein</topology>
    </subcellularLocation>
</comment>
<reference evidence="8 9" key="1">
    <citation type="submission" date="2019-10" db="EMBL/GenBank/DDBJ databases">
        <title>Assembly and Annotation for the nematode Trichostrongylus colubriformis.</title>
        <authorList>
            <person name="Martin J."/>
        </authorList>
    </citation>
    <scope>NUCLEOTIDE SEQUENCE [LARGE SCALE GENOMIC DNA]</scope>
    <source>
        <strain evidence="8">G859</strain>
        <tissue evidence="8">Whole worm</tissue>
    </source>
</reference>
<dbReference type="GO" id="GO:0015144">
    <property type="term" value="F:carbohydrate transmembrane transporter activity"/>
    <property type="evidence" value="ECO:0007669"/>
    <property type="project" value="InterPro"/>
</dbReference>
<dbReference type="GO" id="GO:0016020">
    <property type="term" value="C:membrane"/>
    <property type="evidence" value="ECO:0007669"/>
    <property type="project" value="UniProtKB-SubCell"/>
</dbReference>
<dbReference type="Proteomes" id="UP001331761">
    <property type="component" value="Unassembled WGS sequence"/>
</dbReference>
<evidence type="ECO:0000256" key="4">
    <source>
        <dbReference type="ARBA" id="ARBA00022989"/>
    </source>
</evidence>
<accession>A0AAN8F9Q8</accession>
<proteinExistence type="inferred from homology"/>
<evidence type="ECO:0000313" key="8">
    <source>
        <dbReference type="EMBL" id="KAK5972084.1"/>
    </source>
</evidence>
<evidence type="ECO:0000256" key="2">
    <source>
        <dbReference type="ARBA" id="ARBA00005731"/>
    </source>
</evidence>
<keyword evidence="3 7" id="KW-0812">Transmembrane</keyword>
<dbReference type="InterPro" id="IPR010651">
    <property type="entry name" value="Sugar_transport"/>
</dbReference>
<sequence length="293" mass="32516">MRNPSGNMFCVPVVNGLGMGIGFLLWGTMQTIVGWSVARFGLFGWLAATEVKHNVLNYIGMIFTLVSGVLFVFVKHNDEEGKKRVSIPSETIALESQRTGNSVDIPSSDRSTKKELHNTSPSETSTLESYGSKEGAHAPHSVLSTNKQVLLQKAPYLIMSMTLAILCGLVITPIAILKQRHPSKDPFKVFDYLWSFYSTIFVFSTLYFVLYCIIRREKAYVVRELVLPSVACGVLITSATTFIFLSGDQLSLVVAYPITTWVSKLKNDLFLNLLESPRGIIDSFKTIQGCQVN</sequence>
<feature type="transmembrane region" description="Helical" evidence="7">
    <location>
        <begin position="225"/>
        <end position="245"/>
    </location>
</feature>
<comment type="caution">
    <text evidence="8">The sequence shown here is derived from an EMBL/GenBank/DDBJ whole genome shotgun (WGS) entry which is preliminary data.</text>
</comment>
<evidence type="ECO:0000256" key="5">
    <source>
        <dbReference type="ARBA" id="ARBA00023136"/>
    </source>
</evidence>
<dbReference type="PANTHER" id="PTHR16119:SF18">
    <property type="entry name" value="TRANSMEMBRANE PROTEIN 144 HOMOLOG"/>
    <property type="match status" value="1"/>
</dbReference>
<feature type="compositionally biased region" description="Polar residues" evidence="6">
    <location>
        <begin position="118"/>
        <end position="129"/>
    </location>
</feature>
<evidence type="ECO:0000256" key="3">
    <source>
        <dbReference type="ARBA" id="ARBA00022692"/>
    </source>
</evidence>
<keyword evidence="5 7" id="KW-0472">Membrane</keyword>
<protein>
    <submittedName>
        <fullName evidence="8">Uncharacterized protein</fullName>
    </submittedName>
</protein>
<evidence type="ECO:0000256" key="1">
    <source>
        <dbReference type="ARBA" id="ARBA00004141"/>
    </source>
</evidence>
<dbReference type="EMBL" id="WIXE01017045">
    <property type="protein sequence ID" value="KAK5972084.1"/>
    <property type="molecule type" value="Genomic_DNA"/>
</dbReference>
<feature type="region of interest" description="Disordered" evidence="6">
    <location>
        <begin position="97"/>
        <end position="139"/>
    </location>
</feature>
<evidence type="ECO:0000256" key="6">
    <source>
        <dbReference type="SAM" id="MobiDB-lite"/>
    </source>
</evidence>
<name>A0AAN8F9Q8_TRICO</name>
<dbReference type="InterPro" id="IPR012435">
    <property type="entry name" value="TMEM144"/>
</dbReference>
<feature type="transmembrane region" description="Helical" evidence="7">
    <location>
        <begin position="156"/>
        <end position="177"/>
    </location>
</feature>
<evidence type="ECO:0000256" key="7">
    <source>
        <dbReference type="SAM" id="Phobius"/>
    </source>
</evidence>
<dbReference type="Pfam" id="PF07857">
    <property type="entry name" value="TMEM144"/>
    <property type="match status" value="1"/>
</dbReference>
<feature type="transmembrane region" description="Helical" evidence="7">
    <location>
        <begin position="55"/>
        <end position="74"/>
    </location>
</feature>
<organism evidence="8 9">
    <name type="scientific">Trichostrongylus colubriformis</name>
    <name type="common">Black scour worm</name>
    <dbReference type="NCBI Taxonomy" id="6319"/>
    <lineage>
        <taxon>Eukaryota</taxon>
        <taxon>Metazoa</taxon>
        <taxon>Ecdysozoa</taxon>
        <taxon>Nematoda</taxon>
        <taxon>Chromadorea</taxon>
        <taxon>Rhabditida</taxon>
        <taxon>Rhabditina</taxon>
        <taxon>Rhabditomorpha</taxon>
        <taxon>Strongyloidea</taxon>
        <taxon>Trichostrongylidae</taxon>
        <taxon>Trichostrongylus</taxon>
    </lineage>
</organism>
<feature type="transmembrane region" description="Helical" evidence="7">
    <location>
        <begin position="192"/>
        <end position="213"/>
    </location>
</feature>